<evidence type="ECO:0000256" key="5">
    <source>
        <dbReference type="SAM" id="Phobius"/>
    </source>
</evidence>
<feature type="transmembrane region" description="Helical" evidence="5">
    <location>
        <begin position="219"/>
        <end position="241"/>
    </location>
</feature>
<keyword evidence="4 5" id="KW-0472">Membrane</keyword>
<dbReference type="Pfam" id="PF00892">
    <property type="entry name" value="EamA"/>
    <property type="match status" value="2"/>
</dbReference>
<dbReference type="GO" id="GO:0016020">
    <property type="term" value="C:membrane"/>
    <property type="evidence" value="ECO:0007669"/>
    <property type="project" value="UniProtKB-SubCell"/>
</dbReference>
<keyword evidence="2 5" id="KW-0812">Transmembrane</keyword>
<keyword evidence="3 5" id="KW-1133">Transmembrane helix</keyword>
<gene>
    <name evidence="7" type="ORF">NOCA2200009</name>
</gene>
<organism evidence="7">
    <name type="scientific">metagenome</name>
    <dbReference type="NCBI Taxonomy" id="256318"/>
    <lineage>
        <taxon>unclassified sequences</taxon>
        <taxon>metagenomes</taxon>
    </lineage>
</organism>
<name>A0A2P2BY01_9ZZZZ</name>
<proteinExistence type="predicted"/>
<evidence type="ECO:0000256" key="4">
    <source>
        <dbReference type="ARBA" id="ARBA00023136"/>
    </source>
</evidence>
<dbReference type="PANTHER" id="PTHR32322:SF2">
    <property type="entry name" value="EAMA DOMAIN-CONTAINING PROTEIN"/>
    <property type="match status" value="1"/>
</dbReference>
<dbReference type="InterPro" id="IPR037185">
    <property type="entry name" value="EmrE-like"/>
</dbReference>
<dbReference type="EMBL" id="CZKA01000013">
    <property type="protein sequence ID" value="CUR54619.1"/>
    <property type="molecule type" value="Genomic_DNA"/>
</dbReference>
<evidence type="ECO:0000313" key="7">
    <source>
        <dbReference type="EMBL" id="CUR54619.1"/>
    </source>
</evidence>
<dbReference type="InterPro" id="IPR000620">
    <property type="entry name" value="EamA_dom"/>
</dbReference>
<feature type="transmembrane region" description="Helical" evidence="5">
    <location>
        <begin position="248"/>
        <end position="269"/>
    </location>
</feature>
<feature type="domain" description="EamA" evidence="6">
    <location>
        <begin position="16"/>
        <end position="143"/>
    </location>
</feature>
<dbReference type="SUPFAM" id="SSF103481">
    <property type="entry name" value="Multidrug resistance efflux transporter EmrE"/>
    <property type="match status" value="2"/>
</dbReference>
<dbReference type="PANTHER" id="PTHR32322">
    <property type="entry name" value="INNER MEMBRANE TRANSPORTER"/>
    <property type="match status" value="1"/>
</dbReference>
<feature type="transmembrane region" description="Helical" evidence="5">
    <location>
        <begin position="192"/>
        <end position="213"/>
    </location>
</feature>
<feature type="transmembrane region" description="Helical" evidence="5">
    <location>
        <begin position="74"/>
        <end position="96"/>
    </location>
</feature>
<evidence type="ECO:0000256" key="2">
    <source>
        <dbReference type="ARBA" id="ARBA00022692"/>
    </source>
</evidence>
<feature type="transmembrane region" description="Helical" evidence="5">
    <location>
        <begin position="40"/>
        <end position="62"/>
    </location>
</feature>
<dbReference type="AlphaFoldDB" id="A0A2P2BY01"/>
<protein>
    <submittedName>
        <fullName evidence="7">Putative Membrane protein</fullName>
    </submittedName>
</protein>
<feature type="transmembrane region" description="Helical" evidence="5">
    <location>
        <begin position="102"/>
        <end position="120"/>
    </location>
</feature>
<feature type="transmembrane region" description="Helical" evidence="5">
    <location>
        <begin position="153"/>
        <end position="171"/>
    </location>
</feature>
<evidence type="ECO:0000256" key="3">
    <source>
        <dbReference type="ARBA" id="ARBA00022989"/>
    </source>
</evidence>
<evidence type="ECO:0000256" key="1">
    <source>
        <dbReference type="ARBA" id="ARBA00004141"/>
    </source>
</evidence>
<feature type="domain" description="EamA" evidence="6">
    <location>
        <begin position="153"/>
        <end position="286"/>
    </location>
</feature>
<sequence length="311" mass="32405">MPTPPSFRRAPAVAPLVAATACWGVGTVVTKQVLEDVAPLSLLPIQLAASCLLLLTLTLLRREKVTWSPGFRRLAGLGVLNPGLAYALGLLGLVSITASMSVLLWAAEPVLIVLLAVTLLREHVPARRIAALTLAVAGVLLVVYQPGVEGTGLGLALTLMAVGCCALYTVATRQWLLDDASLPVVLAQQMAALAFAAILATAVQAGGGVGWSLHGHGPGVWAAAAVSGCLYYGLAFWFYLIGLRRVDASVAGSYLPLIPVFGVAAGFLVGERLDIHQWLGAATVVAVTAEMALHERRHSPELPLGSFSVDD</sequence>
<evidence type="ECO:0000259" key="6">
    <source>
        <dbReference type="Pfam" id="PF00892"/>
    </source>
</evidence>
<dbReference type="InterPro" id="IPR050638">
    <property type="entry name" value="AA-Vitamin_Transporters"/>
</dbReference>
<comment type="subcellular location">
    <subcellularLocation>
        <location evidence="1">Membrane</location>
        <topology evidence="1">Multi-pass membrane protein</topology>
    </subcellularLocation>
</comment>
<accession>A0A2P2BY01</accession>
<feature type="transmembrane region" description="Helical" evidence="5">
    <location>
        <begin position="129"/>
        <end position="147"/>
    </location>
</feature>
<reference evidence="7" key="1">
    <citation type="submission" date="2015-08" db="EMBL/GenBank/DDBJ databases">
        <authorList>
            <person name="Babu N.S."/>
            <person name="Beckwith C.J."/>
            <person name="Beseler K.G."/>
            <person name="Brison A."/>
            <person name="Carone J.V."/>
            <person name="Caskin T.P."/>
            <person name="Diamond M."/>
            <person name="Durham M.E."/>
            <person name="Foxe J.M."/>
            <person name="Go M."/>
            <person name="Henderson B.A."/>
            <person name="Jones I.B."/>
            <person name="McGettigan J.A."/>
            <person name="Micheletti S.J."/>
            <person name="Nasrallah M.E."/>
            <person name="Ortiz D."/>
            <person name="Piller C.R."/>
            <person name="Privatt S.R."/>
            <person name="Schneider S.L."/>
            <person name="Sharp S."/>
            <person name="Smith T.C."/>
            <person name="Stanton J.D."/>
            <person name="Ullery H.E."/>
            <person name="Wilson R.J."/>
            <person name="Serrano M.G."/>
            <person name="Buck G."/>
            <person name="Lee V."/>
            <person name="Wang Y."/>
            <person name="Carvalho R."/>
            <person name="Voegtly L."/>
            <person name="Shi R."/>
            <person name="Duckworth R."/>
            <person name="Johnson A."/>
            <person name="Loviza R."/>
            <person name="Walstead R."/>
            <person name="Shah Z."/>
            <person name="Kiflezghi M."/>
            <person name="Wade K."/>
            <person name="Ball S.L."/>
            <person name="Bradley K.W."/>
            <person name="Asai D.J."/>
            <person name="Bowman C.A."/>
            <person name="Russell D.A."/>
            <person name="Pope W.H."/>
            <person name="Jacobs-Sera D."/>
            <person name="Hendrix R.W."/>
            <person name="Hatfull G.F."/>
        </authorList>
    </citation>
    <scope>NUCLEOTIDE SEQUENCE</scope>
</reference>